<dbReference type="SMART" id="SM00382">
    <property type="entry name" value="AAA"/>
    <property type="match status" value="1"/>
</dbReference>
<reference evidence="8 9" key="1">
    <citation type="submission" date="2018-03" db="EMBL/GenBank/DDBJ databases">
        <title>The draft genome of Zobellella sp. 59N8.</title>
        <authorList>
            <person name="Liu L."/>
            <person name="Li L."/>
            <person name="Zhang X."/>
            <person name="Liang L."/>
            <person name="Wang T."/>
        </authorList>
    </citation>
    <scope>NUCLEOTIDE SEQUENCE [LARGE SCALE GENOMIC DNA]</scope>
    <source>
        <strain evidence="8 9">59N8</strain>
    </source>
</reference>
<dbReference type="PROSITE" id="PS00676">
    <property type="entry name" value="SIGMA54_INTERACT_2"/>
    <property type="match status" value="1"/>
</dbReference>
<dbReference type="PROSITE" id="PS00675">
    <property type="entry name" value="SIGMA54_INTERACT_1"/>
    <property type="match status" value="1"/>
</dbReference>
<dbReference type="CDD" id="cd00009">
    <property type="entry name" value="AAA"/>
    <property type="match status" value="1"/>
</dbReference>
<dbReference type="InterPro" id="IPR025943">
    <property type="entry name" value="Sigma_54_int_dom_ATP-bd_2"/>
</dbReference>
<keyword evidence="6" id="KW-0175">Coiled coil</keyword>
<keyword evidence="2" id="KW-0067">ATP-binding</keyword>
<keyword evidence="3" id="KW-0805">Transcription regulation</keyword>
<dbReference type="AlphaFoldDB" id="A0A2P7R8N3"/>
<dbReference type="InterPro" id="IPR002078">
    <property type="entry name" value="Sigma_54_int"/>
</dbReference>
<dbReference type="SUPFAM" id="SSF46689">
    <property type="entry name" value="Homeodomain-like"/>
    <property type="match status" value="1"/>
</dbReference>
<name>A0A2P7R8N3_9GAMM</name>
<dbReference type="InterPro" id="IPR027417">
    <property type="entry name" value="P-loop_NTPase"/>
</dbReference>
<keyword evidence="5" id="KW-0804">Transcription</keyword>
<sequence>MSADVSPAFDQRLLDTLVRALASSSGQPFFEQLVRQLALVLGVKGAWVTEWLPARRRLRALAFWFDDHYIEDYEYDIGGTPCEPVINRCELTLVPERVIELYPQDPDLPALGAVSYLAQPLVDAGGVVLGHLAVLDDKPLTASPGVLSVFRLFTARAGAELARLWRDQALAERETRLRVLTAEAAQLREDIRQLQGEAEILGESPPMRRMREELGRVAALDTTVLITGETGTGKELVASALHRQSGRAAMPFVRVNCAAIAPGLQESEFFGHEKGAFTGALQRREGRFKQADGGTLFLDEVGEMPPDLQAKLLRVLQEGEFERVGGGRTEKVDVRLLAATHRDLAAMVAAGTFRQDLWYRLNVFPLRVPPLRERGDDILLLARALLARFARRHGLPLPELNEQDERRLRGYPWPGNVRELENVLERALIISPDGRRLALDRALPEMAPAPLPMGPGEPAILTAAELAALEKANLERALVHCHGKIAGADGAAALLGLHPNTLSSRLKSLGIKR</sequence>
<evidence type="ECO:0000313" key="9">
    <source>
        <dbReference type="Proteomes" id="UP000240243"/>
    </source>
</evidence>
<dbReference type="InterPro" id="IPR025662">
    <property type="entry name" value="Sigma_54_int_dom_ATP-bd_1"/>
</dbReference>
<dbReference type="Pfam" id="PF25601">
    <property type="entry name" value="AAA_lid_14"/>
    <property type="match status" value="1"/>
</dbReference>
<evidence type="ECO:0000256" key="4">
    <source>
        <dbReference type="ARBA" id="ARBA00023125"/>
    </source>
</evidence>
<dbReference type="OrthoDB" id="9804019at2"/>
<dbReference type="SUPFAM" id="SSF55781">
    <property type="entry name" value="GAF domain-like"/>
    <property type="match status" value="1"/>
</dbReference>
<evidence type="ECO:0000256" key="6">
    <source>
        <dbReference type="SAM" id="Coils"/>
    </source>
</evidence>
<dbReference type="Gene3D" id="3.30.450.40">
    <property type="match status" value="1"/>
</dbReference>
<keyword evidence="1" id="KW-0547">Nucleotide-binding</keyword>
<dbReference type="InterPro" id="IPR009057">
    <property type="entry name" value="Homeodomain-like_sf"/>
</dbReference>
<dbReference type="EMBL" id="PXYG01000002">
    <property type="protein sequence ID" value="PSJ46532.1"/>
    <property type="molecule type" value="Genomic_DNA"/>
</dbReference>
<proteinExistence type="predicted"/>
<dbReference type="InterPro" id="IPR029016">
    <property type="entry name" value="GAF-like_dom_sf"/>
</dbReference>
<evidence type="ECO:0000256" key="3">
    <source>
        <dbReference type="ARBA" id="ARBA00023015"/>
    </source>
</evidence>
<evidence type="ECO:0000256" key="1">
    <source>
        <dbReference type="ARBA" id="ARBA00022741"/>
    </source>
</evidence>
<dbReference type="InterPro" id="IPR058031">
    <property type="entry name" value="AAA_lid_NorR"/>
</dbReference>
<dbReference type="Gene3D" id="1.10.8.60">
    <property type="match status" value="1"/>
</dbReference>
<evidence type="ECO:0000259" key="7">
    <source>
        <dbReference type="PROSITE" id="PS50045"/>
    </source>
</evidence>
<dbReference type="SUPFAM" id="SSF52540">
    <property type="entry name" value="P-loop containing nucleoside triphosphate hydrolases"/>
    <property type="match status" value="1"/>
</dbReference>
<dbReference type="Proteomes" id="UP000240243">
    <property type="component" value="Unassembled WGS sequence"/>
</dbReference>
<dbReference type="FunFam" id="3.40.50.300:FF:000006">
    <property type="entry name" value="DNA-binding transcriptional regulator NtrC"/>
    <property type="match status" value="1"/>
</dbReference>
<dbReference type="PROSITE" id="PS00688">
    <property type="entry name" value="SIGMA54_INTERACT_3"/>
    <property type="match status" value="1"/>
</dbReference>
<gene>
    <name evidence="8" type="ORF">C7H85_07845</name>
</gene>
<dbReference type="GO" id="GO:0006355">
    <property type="term" value="P:regulation of DNA-templated transcription"/>
    <property type="evidence" value="ECO:0007669"/>
    <property type="project" value="InterPro"/>
</dbReference>
<comment type="caution">
    <text evidence="8">The sequence shown here is derived from an EMBL/GenBank/DDBJ whole genome shotgun (WGS) entry which is preliminary data.</text>
</comment>
<accession>A0A2P7R8N3</accession>
<dbReference type="GO" id="GO:0003677">
    <property type="term" value="F:DNA binding"/>
    <property type="evidence" value="ECO:0007669"/>
    <property type="project" value="UniProtKB-KW"/>
</dbReference>
<keyword evidence="9" id="KW-1185">Reference proteome</keyword>
<protein>
    <submittedName>
        <fullName evidence="8">Hydrogenase</fullName>
    </submittedName>
</protein>
<feature type="coiled-coil region" evidence="6">
    <location>
        <begin position="170"/>
        <end position="204"/>
    </location>
</feature>
<dbReference type="PROSITE" id="PS50045">
    <property type="entry name" value="SIGMA54_INTERACT_4"/>
    <property type="match status" value="1"/>
</dbReference>
<dbReference type="Gene3D" id="1.10.10.60">
    <property type="entry name" value="Homeodomain-like"/>
    <property type="match status" value="1"/>
</dbReference>
<evidence type="ECO:0000256" key="5">
    <source>
        <dbReference type="ARBA" id="ARBA00023163"/>
    </source>
</evidence>
<dbReference type="Gene3D" id="3.40.50.300">
    <property type="entry name" value="P-loop containing nucleotide triphosphate hydrolases"/>
    <property type="match status" value="1"/>
</dbReference>
<dbReference type="GO" id="GO:0005524">
    <property type="term" value="F:ATP binding"/>
    <property type="evidence" value="ECO:0007669"/>
    <property type="project" value="UniProtKB-KW"/>
</dbReference>
<dbReference type="PANTHER" id="PTHR32071">
    <property type="entry name" value="TRANSCRIPTIONAL REGULATORY PROTEIN"/>
    <property type="match status" value="1"/>
</dbReference>
<dbReference type="InterPro" id="IPR003593">
    <property type="entry name" value="AAA+_ATPase"/>
</dbReference>
<dbReference type="PANTHER" id="PTHR32071:SF57">
    <property type="entry name" value="C4-DICARBOXYLATE TRANSPORT TRANSCRIPTIONAL REGULATORY PROTEIN DCTD"/>
    <property type="match status" value="1"/>
</dbReference>
<keyword evidence="4" id="KW-0238">DNA-binding</keyword>
<dbReference type="InterPro" id="IPR025944">
    <property type="entry name" value="Sigma_54_int_dom_CS"/>
</dbReference>
<dbReference type="Pfam" id="PF00158">
    <property type="entry name" value="Sigma54_activat"/>
    <property type="match status" value="1"/>
</dbReference>
<evidence type="ECO:0000256" key="2">
    <source>
        <dbReference type="ARBA" id="ARBA00022840"/>
    </source>
</evidence>
<dbReference type="RefSeq" id="WP_106729147.1">
    <property type="nucleotide sequence ID" value="NZ_PXYG01000002.1"/>
</dbReference>
<organism evidence="8 9">
    <name type="scientific">Zobellella endophytica</name>
    <dbReference type="NCBI Taxonomy" id="2116700"/>
    <lineage>
        <taxon>Bacteria</taxon>
        <taxon>Pseudomonadati</taxon>
        <taxon>Pseudomonadota</taxon>
        <taxon>Gammaproteobacteria</taxon>
        <taxon>Aeromonadales</taxon>
        <taxon>Aeromonadaceae</taxon>
        <taxon>Zobellella</taxon>
    </lineage>
</organism>
<feature type="domain" description="Sigma-54 factor interaction" evidence="7">
    <location>
        <begin position="200"/>
        <end position="429"/>
    </location>
</feature>
<evidence type="ECO:0000313" key="8">
    <source>
        <dbReference type="EMBL" id="PSJ46532.1"/>
    </source>
</evidence>